<evidence type="ECO:0008006" key="4">
    <source>
        <dbReference type="Google" id="ProtNLM"/>
    </source>
</evidence>
<protein>
    <recommendedName>
        <fullName evidence="4">Cytochrome C oxidase assembly protein</fullName>
    </recommendedName>
</protein>
<keyword evidence="3" id="KW-1185">Reference proteome</keyword>
<keyword evidence="1" id="KW-1133">Transmembrane helix</keyword>
<name>A0A2M8WP91_9RHOB</name>
<evidence type="ECO:0000256" key="1">
    <source>
        <dbReference type="SAM" id="Phobius"/>
    </source>
</evidence>
<evidence type="ECO:0000313" key="2">
    <source>
        <dbReference type="EMBL" id="PJI92755.1"/>
    </source>
</evidence>
<dbReference type="RefSeq" id="WP_100367542.1">
    <property type="nucleotide sequence ID" value="NZ_PGTY01000001.1"/>
</dbReference>
<dbReference type="Proteomes" id="UP000228531">
    <property type="component" value="Unassembled WGS sequence"/>
</dbReference>
<dbReference type="EMBL" id="PGTY01000001">
    <property type="protein sequence ID" value="PJI92755.1"/>
    <property type="molecule type" value="Genomic_DNA"/>
</dbReference>
<evidence type="ECO:0000313" key="3">
    <source>
        <dbReference type="Proteomes" id="UP000228531"/>
    </source>
</evidence>
<sequence>MTLRVEHELHERRKGRNYGLGLILAGFIAIVFGLTVVKVLQLGDTAEFERFDHVARPQIIPEEGAGE</sequence>
<proteinExistence type="predicted"/>
<comment type="caution">
    <text evidence="2">The sequence shown here is derived from an EMBL/GenBank/DDBJ whole genome shotgun (WGS) entry which is preliminary data.</text>
</comment>
<gene>
    <name evidence="2" type="ORF">BC777_1616</name>
</gene>
<reference evidence="2 3" key="1">
    <citation type="submission" date="2017-11" db="EMBL/GenBank/DDBJ databases">
        <title>Genomic Encyclopedia of Archaeal and Bacterial Type Strains, Phase II (KMG-II): From Individual Species to Whole Genera.</title>
        <authorList>
            <person name="Goeker M."/>
        </authorList>
    </citation>
    <scope>NUCLEOTIDE SEQUENCE [LARGE SCALE GENOMIC DNA]</scope>
    <source>
        <strain evidence="2 3">DSM 29128</strain>
    </source>
</reference>
<organism evidence="2 3">
    <name type="scientific">Yoonia maricola</name>
    <dbReference type="NCBI Taxonomy" id="420999"/>
    <lineage>
        <taxon>Bacteria</taxon>
        <taxon>Pseudomonadati</taxon>
        <taxon>Pseudomonadota</taxon>
        <taxon>Alphaproteobacteria</taxon>
        <taxon>Rhodobacterales</taxon>
        <taxon>Paracoccaceae</taxon>
        <taxon>Yoonia</taxon>
    </lineage>
</organism>
<feature type="transmembrane region" description="Helical" evidence="1">
    <location>
        <begin position="20"/>
        <end position="40"/>
    </location>
</feature>
<keyword evidence="1" id="KW-0812">Transmembrane</keyword>
<keyword evidence="1" id="KW-0472">Membrane</keyword>
<accession>A0A2M8WP91</accession>
<dbReference type="AlphaFoldDB" id="A0A2M8WP91"/>
<dbReference type="OrthoDB" id="7871759at2"/>